<evidence type="ECO:0000256" key="4">
    <source>
        <dbReference type="ARBA" id="ARBA00022801"/>
    </source>
</evidence>
<dbReference type="EMBL" id="LQYG01000026">
    <property type="protein sequence ID" value="KYC64537.1"/>
    <property type="molecule type" value="Genomic_DNA"/>
</dbReference>
<feature type="transmembrane region" description="Helical" evidence="7">
    <location>
        <begin position="227"/>
        <end position="251"/>
    </location>
</feature>
<evidence type="ECO:0000256" key="5">
    <source>
        <dbReference type="ARBA" id="ARBA00022989"/>
    </source>
</evidence>
<comment type="caution">
    <text evidence="9">The sequence shown here is derived from an EMBL/GenBank/DDBJ whole genome shotgun (WGS) entry which is preliminary data.</text>
</comment>
<dbReference type="PANTHER" id="PTHR43731">
    <property type="entry name" value="RHOMBOID PROTEASE"/>
    <property type="match status" value="1"/>
</dbReference>
<name>A0A150K4L3_HEYCO</name>
<protein>
    <recommendedName>
        <fullName evidence="8">Peptidase S54 rhomboid domain-containing protein</fullName>
    </recommendedName>
</protein>
<evidence type="ECO:0000256" key="6">
    <source>
        <dbReference type="ARBA" id="ARBA00023136"/>
    </source>
</evidence>
<organism evidence="9 10">
    <name type="scientific">Heyndrickxia coagulans</name>
    <name type="common">Weizmannia coagulans</name>
    <dbReference type="NCBI Taxonomy" id="1398"/>
    <lineage>
        <taxon>Bacteria</taxon>
        <taxon>Bacillati</taxon>
        <taxon>Bacillota</taxon>
        <taxon>Bacilli</taxon>
        <taxon>Bacillales</taxon>
        <taxon>Bacillaceae</taxon>
        <taxon>Heyndrickxia</taxon>
    </lineage>
</organism>
<keyword evidence="5 7" id="KW-1133">Transmembrane helix</keyword>
<keyword evidence="6 7" id="KW-0472">Membrane</keyword>
<proteinExistence type="inferred from homology"/>
<feature type="transmembrane region" description="Helical" evidence="7">
    <location>
        <begin position="339"/>
        <end position="357"/>
    </location>
</feature>
<dbReference type="GO" id="GO:0016020">
    <property type="term" value="C:membrane"/>
    <property type="evidence" value="ECO:0007669"/>
    <property type="project" value="UniProtKB-SubCell"/>
</dbReference>
<gene>
    <name evidence="9" type="ORF">B4098_2846</name>
</gene>
<feature type="domain" description="Peptidase S54 rhomboid" evidence="8">
    <location>
        <begin position="222"/>
        <end position="355"/>
    </location>
</feature>
<evidence type="ECO:0000259" key="8">
    <source>
        <dbReference type="Pfam" id="PF01694"/>
    </source>
</evidence>
<keyword evidence="3 7" id="KW-0812">Transmembrane</keyword>
<dbReference type="InterPro" id="IPR050925">
    <property type="entry name" value="Rhomboid_protease_S54"/>
</dbReference>
<dbReference type="GO" id="GO:0004252">
    <property type="term" value="F:serine-type endopeptidase activity"/>
    <property type="evidence" value="ECO:0007669"/>
    <property type="project" value="InterPro"/>
</dbReference>
<evidence type="ECO:0000256" key="7">
    <source>
        <dbReference type="SAM" id="Phobius"/>
    </source>
</evidence>
<dbReference type="RefSeq" id="WP_061566388.1">
    <property type="nucleotide sequence ID" value="NZ_LQYG01000026.1"/>
</dbReference>
<evidence type="ECO:0000256" key="2">
    <source>
        <dbReference type="ARBA" id="ARBA00009045"/>
    </source>
</evidence>
<reference evidence="9 10" key="1">
    <citation type="submission" date="2016-01" db="EMBL/GenBank/DDBJ databases">
        <title>Genome Sequences of Twelve Sporeforming Bacillus Species Isolated from Foods.</title>
        <authorList>
            <person name="Berendsen E.M."/>
            <person name="Wells-Bennik M.H."/>
            <person name="Krawcyk A.O."/>
            <person name="De Jong A."/>
            <person name="Holsappel S."/>
            <person name="Eijlander R.T."/>
            <person name="Kuipers O.P."/>
        </authorList>
    </citation>
    <scope>NUCLEOTIDE SEQUENCE [LARGE SCALE GENOMIC DNA]</scope>
    <source>
        <strain evidence="9 10">B4098</strain>
    </source>
</reference>
<dbReference type="Proteomes" id="UP000075288">
    <property type="component" value="Unassembled WGS sequence"/>
</dbReference>
<feature type="transmembrane region" description="Helical" evidence="7">
    <location>
        <begin position="364"/>
        <end position="381"/>
    </location>
</feature>
<comment type="similarity">
    <text evidence="2">Belongs to the peptidase S54 family.</text>
</comment>
<feature type="transmembrane region" description="Helical" evidence="7">
    <location>
        <begin position="310"/>
        <end position="333"/>
    </location>
</feature>
<accession>A0A150K4L3</accession>
<dbReference type="Pfam" id="PF01694">
    <property type="entry name" value="Rhomboid"/>
    <property type="match status" value="1"/>
</dbReference>
<sequence>MNSRTDVLFWAISRHFVVEQEYRILFLSENRDEMWLANTKKKNFPLVRLLRYDIDWGNWLYRDIRDCCAQAEDLCKQIKRLAPRVLNIYVSEYAPVDDYEIYLDEPMHINGGKTELRSVLIEGENPGPGISKLRPFTESRLAIAPETMSGDAYALQRTVFEAEARREEEERQLFDAGRPFFTYVFLAVQIAVFIVMSLTGGTQNTQNLIRFGAKYNPLIMEGQYWRLIMPVFIHIGIMHLFMNSLSLYYIGPLVERIYGKARFALIYLFAGFTGCLASFLFSPSLSAGASGAIFGLFGALLYIGTAYRDLFFRTMGPSVITLIIINLVFGFSVSGIDNFGHLGGLFGGFLAACIVHFPKRKRIGVQLPALLIAAFLVYMGLRGIHPAD</sequence>
<evidence type="ECO:0000313" key="10">
    <source>
        <dbReference type="Proteomes" id="UP000075288"/>
    </source>
</evidence>
<evidence type="ECO:0000256" key="3">
    <source>
        <dbReference type="ARBA" id="ARBA00022692"/>
    </source>
</evidence>
<dbReference type="Gene3D" id="1.20.1540.10">
    <property type="entry name" value="Rhomboid-like"/>
    <property type="match status" value="1"/>
</dbReference>
<dbReference type="InterPro" id="IPR022764">
    <property type="entry name" value="Peptidase_S54_rhomboid_dom"/>
</dbReference>
<keyword evidence="4" id="KW-0378">Hydrolase</keyword>
<dbReference type="PANTHER" id="PTHR43731:SF14">
    <property type="entry name" value="PRESENILIN-ASSOCIATED RHOMBOID-LIKE PROTEIN, MITOCHONDRIAL"/>
    <property type="match status" value="1"/>
</dbReference>
<dbReference type="PATRIC" id="fig|1398.26.peg.2060"/>
<dbReference type="AlphaFoldDB" id="A0A150K4L3"/>
<comment type="subcellular location">
    <subcellularLocation>
        <location evidence="1">Membrane</location>
        <topology evidence="1">Multi-pass membrane protein</topology>
    </subcellularLocation>
</comment>
<dbReference type="InterPro" id="IPR035952">
    <property type="entry name" value="Rhomboid-like_sf"/>
</dbReference>
<feature type="transmembrane region" description="Helical" evidence="7">
    <location>
        <begin position="287"/>
        <end position="303"/>
    </location>
</feature>
<evidence type="ECO:0000313" key="9">
    <source>
        <dbReference type="EMBL" id="KYC64537.1"/>
    </source>
</evidence>
<feature type="transmembrane region" description="Helical" evidence="7">
    <location>
        <begin position="180"/>
        <end position="198"/>
    </location>
</feature>
<dbReference type="SUPFAM" id="SSF144091">
    <property type="entry name" value="Rhomboid-like"/>
    <property type="match status" value="1"/>
</dbReference>
<evidence type="ECO:0000256" key="1">
    <source>
        <dbReference type="ARBA" id="ARBA00004141"/>
    </source>
</evidence>
<feature type="transmembrane region" description="Helical" evidence="7">
    <location>
        <begin position="263"/>
        <end position="281"/>
    </location>
</feature>